<dbReference type="GO" id="GO:0005524">
    <property type="term" value="F:ATP binding"/>
    <property type="evidence" value="ECO:0007669"/>
    <property type="project" value="UniProtKB-KW"/>
</dbReference>
<evidence type="ECO:0000256" key="5">
    <source>
        <dbReference type="ARBA" id="ARBA00022741"/>
    </source>
</evidence>
<dbReference type="OrthoDB" id="9784397at2"/>
<dbReference type="Pfam" id="PF00989">
    <property type="entry name" value="PAS"/>
    <property type="match status" value="1"/>
</dbReference>
<evidence type="ECO:0000256" key="10">
    <source>
        <dbReference type="ARBA" id="ARBA00023288"/>
    </source>
</evidence>
<dbReference type="SUPFAM" id="SSF55874">
    <property type="entry name" value="ATPase domain of HSP90 chaperone/DNA topoisomerase II/histidine kinase"/>
    <property type="match status" value="1"/>
</dbReference>
<dbReference type="SUPFAM" id="SSF47384">
    <property type="entry name" value="Homodimeric domain of signal transducing histidine kinase"/>
    <property type="match status" value="1"/>
</dbReference>
<dbReference type="SMART" id="SM00062">
    <property type="entry name" value="PBPb"/>
    <property type="match status" value="1"/>
</dbReference>
<dbReference type="EMBL" id="PYAV01000006">
    <property type="protein sequence ID" value="PSL45856.1"/>
    <property type="molecule type" value="Genomic_DNA"/>
</dbReference>
<dbReference type="PRINTS" id="PR00344">
    <property type="entry name" value="BCTRLSENSOR"/>
</dbReference>
<feature type="domain" description="Histidine kinase" evidence="12">
    <location>
        <begin position="472"/>
        <end position="683"/>
    </location>
</feature>
<dbReference type="Gene3D" id="3.40.190.10">
    <property type="entry name" value="Periplasmic binding protein-like II"/>
    <property type="match status" value="2"/>
</dbReference>
<name>A0A2P8HI07_9BACI</name>
<sequence>MGGNIFYKLNSPMQVLTHCVKYANYLRFVPWKFVTCLFLLGAAFTLSPVEAEPETQPVTVAYDPNKPPFHVMEDGELTGFSVEVFEAVAAAEGLRVEYRPLADHRAEEALAAEDVDIILTVSYSEMRADVMEFSNAYYSSSAGLFVPEDSQLDGISELNNQTAAVKRGSISREFLQNIRRLQFNETSDLQRAVRLLEQERADALVGEVTTVEHLLEARGLEAAYAPVDNYVVPIEYSFAVGAENYQLLRTLNRGLQELHEDGTYQELFTSWFPQHSGADQLRIALQVGGAAGLIIAVIILIGYRLNRRLQKEVARQTQRLHEANTSLQAQVEKTKNSNEFQKQILQSSPRGMVTIDENGMITSLNEKAAMLLNLSEDLAGGHYTEVSWFAYTLQNKFERVMQGRQYLGEESEWVRSDNMRLRLRAYMYPLYNFEQHIVGVMFTFEDITEEIQLRYQAFEAEKNRALSRVVAGIAHEIRNPLTSIKTFVELIPQKFHSEKFRERVTTLVPQEIERLNELIEGLMDYSKSRPIAQEKLDTAELLEGCYLLFERTAADKEVQLQLEVTPHLYVYADRQQMKQAVINLVINAVDALSEQAENADHEVVLENGTDGVYVWMAVRDNGPGMNDQVQRQAFEPFYTTKAEGTGLGLSITKQHVEENGGTFRIYSKEAEGTSVVLTFPTEDMDAEKSRG</sequence>
<dbReference type="PANTHER" id="PTHR43065:SF10">
    <property type="entry name" value="PEROXIDE STRESS-ACTIVATED HISTIDINE KINASE MAK3"/>
    <property type="match status" value="1"/>
</dbReference>
<feature type="domain" description="PAS" evidence="13">
    <location>
        <begin position="337"/>
        <end position="377"/>
    </location>
</feature>
<dbReference type="PROSITE" id="PS50112">
    <property type="entry name" value="PAS"/>
    <property type="match status" value="1"/>
</dbReference>
<evidence type="ECO:0000313" key="15">
    <source>
        <dbReference type="Proteomes" id="UP000242310"/>
    </source>
</evidence>
<dbReference type="InterPro" id="IPR003594">
    <property type="entry name" value="HATPase_dom"/>
</dbReference>
<organism evidence="14 15">
    <name type="scientific">Salsuginibacillus halophilus</name>
    <dbReference type="NCBI Taxonomy" id="517424"/>
    <lineage>
        <taxon>Bacteria</taxon>
        <taxon>Bacillati</taxon>
        <taxon>Bacillota</taxon>
        <taxon>Bacilli</taxon>
        <taxon>Bacillales</taxon>
        <taxon>Bacillaceae</taxon>
        <taxon>Salsuginibacillus</taxon>
    </lineage>
</organism>
<dbReference type="Proteomes" id="UP000242310">
    <property type="component" value="Unassembled WGS sequence"/>
</dbReference>
<dbReference type="CDD" id="cd00130">
    <property type="entry name" value="PAS"/>
    <property type="match status" value="1"/>
</dbReference>
<keyword evidence="11" id="KW-0812">Transmembrane</keyword>
<dbReference type="SUPFAM" id="SSF55785">
    <property type="entry name" value="PYP-like sensor domain (PAS domain)"/>
    <property type="match status" value="1"/>
</dbReference>
<dbReference type="InterPro" id="IPR004358">
    <property type="entry name" value="Sig_transdc_His_kin-like_C"/>
</dbReference>
<dbReference type="Gene3D" id="1.10.287.130">
    <property type="match status" value="1"/>
</dbReference>
<dbReference type="Gene3D" id="3.30.450.20">
    <property type="entry name" value="PAS domain"/>
    <property type="match status" value="1"/>
</dbReference>
<dbReference type="SMART" id="SM00387">
    <property type="entry name" value="HATPase_c"/>
    <property type="match status" value="1"/>
</dbReference>
<comment type="caution">
    <text evidence="14">The sequence shown here is derived from an EMBL/GenBank/DDBJ whole genome shotgun (WGS) entry which is preliminary data.</text>
</comment>
<keyword evidence="6" id="KW-0418">Kinase</keyword>
<dbReference type="InterPro" id="IPR036097">
    <property type="entry name" value="HisK_dim/P_sf"/>
</dbReference>
<reference evidence="14 15" key="1">
    <citation type="submission" date="2018-03" db="EMBL/GenBank/DDBJ databases">
        <title>Genomic Encyclopedia of Type Strains, Phase III (KMG-III): the genomes of soil and plant-associated and newly described type strains.</title>
        <authorList>
            <person name="Whitman W."/>
        </authorList>
    </citation>
    <scope>NUCLEOTIDE SEQUENCE [LARGE SCALE GENOMIC DNA]</scope>
    <source>
        <strain evidence="14 15">CGMCC 1.07653</strain>
    </source>
</reference>
<dbReference type="Pfam" id="PF02518">
    <property type="entry name" value="HATPase_c"/>
    <property type="match status" value="1"/>
</dbReference>
<proteinExistence type="predicted"/>
<dbReference type="NCBIfam" id="TIGR00229">
    <property type="entry name" value="sensory_box"/>
    <property type="match status" value="1"/>
</dbReference>
<dbReference type="InterPro" id="IPR005467">
    <property type="entry name" value="His_kinase_dom"/>
</dbReference>
<dbReference type="PANTHER" id="PTHR43065">
    <property type="entry name" value="SENSOR HISTIDINE KINASE"/>
    <property type="match status" value="1"/>
</dbReference>
<dbReference type="InterPro" id="IPR000014">
    <property type="entry name" value="PAS"/>
</dbReference>
<evidence type="ECO:0000259" key="13">
    <source>
        <dbReference type="PROSITE" id="PS50112"/>
    </source>
</evidence>
<dbReference type="InterPro" id="IPR035965">
    <property type="entry name" value="PAS-like_dom_sf"/>
</dbReference>
<dbReference type="CDD" id="cd00082">
    <property type="entry name" value="HisKA"/>
    <property type="match status" value="1"/>
</dbReference>
<dbReference type="GO" id="GO:0000155">
    <property type="term" value="F:phosphorelay sensor kinase activity"/>
    <property type="evidence" value="ECO:0007669"/>
    <property type="project" value="InterPro"/>
</dbReference>
<dbReference type="InterPro" id="IPR001638">
    <property type="entry name" value="Solute-binding_3/MltF_N"/>
</dbReference>
<dbReference type="CDD" id="cd13704">
    <property type="entry name" value="PBP2_HisK"/>
    <property type="match status" value="1"/>
</dbReference>
<evidence type="ECO:0000256" key="4">
    <source>
        <dbReference type="ARBA" id="ARBA00022679"/>
    </source>
</evidence>
<keyword evidence="11" id="KW-0472">Membrane</keyword>
<evidence type="ECO:0000256" key="9">
    <source>
        <dbReference type="ARBA" id="ARBA00023139"/>
    </source>
</evidence>
<dbReference type="AlphaFoldDB" id="A0A2P8HI07"/>
<dbReference type="SMART" id="SM00388">
    <property type="entry name" value="HisKA"/>
    <property type="match status" value="1"/>
</dbReference>
<keyword evidence="5" id="KW-0547">Nucleotide-binding</keyword>
<gene>
    <name evidence="14" type="ORF">B0H94_106111</name>
</gene>
<evidence type="ECO:0000256" key="1">
    <source>
        <dbReference type="ARBA" id="ARBA00000085"/>
    </source>
</evidence>
<evidence type="ECO:0000256" key="3">
    <source>
        <dbReference type="ARBA" id="ARBA00022553"/>
    </source>
</evidence>
<evidence type="ECO:0000256" key="11">
    <source>
        <dbReference type="SAM" id="Phobius"/>
    </source>
</evidence>
<dbReference type="InterPro" id="IPR013767">
    <property type="entry name" value="PAS_fold"/>
</dbReference>
<evidence type="ECO:0000256" key="8">
    <source>
        <dbReference type="ARBA" id="ARBA00023012"/>
    </source>
</evidence>
<dbReference type="PROSITE" id="PS50109">
    <property type="entry name" value="HIS_KIN"/>
    <property type="match status" value="1"/>
</dbReference>
<evidence type="ECO:0000313" key="14">
    <source>
        <dbReference type="EMBL" id="PSL45856.1"/>
    </source>
</evidence>
<evidence type="ECO:0000256" key="7">
    <source>
        <dbReference type="ARBA" id="ARBA00022840"/>
    </source>
</evidence>
<comment type="catalytic activity">
    <reaction evidence="1">
        <text>ATP + protein L-histidine = ADP + protein N-phospho-L-histidine.</text>
        <dbReference type="EC" id="2.7.13.3"/>
    </reaction>
</comment>
<feature type="transmembrane region" description="Helical" evidence="11">
    <location>
        <begin position="283"/>
        <end position="305"/>
    </location>
</feature>
<protein>
    <recommendedName>
        <fullName evidence="2">histidine kinase</fullName>
        <ecNumber evidence="2">2.7.13.3</ecNumber>
    </recommendedName>
</protein>
<accession>A0A2P8HI07</accession>
<keyword evidence="7" id="KW-0067">ATP-binding</keyword>
<dbReference type="InterPro" id="IPR003661">
    <property type="entry name" value="HisK_dim/P_dom"/>
</dbReference>
<keyword evidence="11" id="KW-1133">Transmembrane helix</keyword>
<dbReference type="GO" id="GO:0006355">
    <property type="term" value="P:regulation of DNA-templated transcription"/>
    <property type="evidence" value="ECO:0007669"/>
    <property type="project" value="InterPro"/>
</dbReference>
<keyword evidence="3" id="KW-0597">Phosphoprotein</keyword>
<dbReference type="Pfam" id="PF00512">
    <property type="entry name" value="HisKA"/>
    <property type="match status" value="1"/>
</dbReference>
<dbReference type="SUPFAM" id="SSF53850">
    <property type="entry name" value="Periplasmic binding protein-like II"/>
    <property type="match status" value="1"/>
</dbReference>
<evidence type="ECO:0000259" key="12">
    <source>
        <dbReference type="PROSITE" id="PS50109"/>
    </source>
</evidence>
<keyword evidence="4" id="KW-0808">Transferase</keyword>
<evidence type="ECO:0000256" key="2">
    <source>
        <dbReference type="ARBA" id="ARBA00012438"/>
    </source>
</evidence>
<keyword evidence="9" id="KW-0564">Palmitate</keyword>
<keyword evidence="8" id="KW-0902">Two-component regulatory system</keyword>
<dbReference type="InterPro" id="IPR036890">
    <property type="entry name" value="HATPase_C_sf"/>
</dbReference>
<keyword evidence="15" id="KW-1185">Reference proteome</keyword>
<dbReference type="EC" id="2.7.13.3" evidence="2"/>
<dbReference type="SMART" id="SM00091">
    <property type="entry name" value="PAS"/>
    <property type="match status" value="1"/>
</dbReference>
<dbReference type="Gene3D" id="3.30.565.10">
    <property type="entry name" value="Histidine kinase-like ATPase, C-terminal domain"/>
    <property type="match status" value="1"/>
</dbReference>
<keyword evidence="10" id="KW-0449">Lipoprotein</keyword>
<dbReference type="Pfam" id="PF00497">
    <property type="entry name" value="SBP_bac_3"/>
    <property type="match status" value="1"/>
</dbReference>
<evidence type="ECO:0000256" key="6">
    <source>
        <dbReference type="ARBA" id="ARBA00022777"/>
    </source>
</evidence>